<reference evidence="1" key="1">
    <citation type="submission" date="2014-09" db="EMBL/GenBank/DDBJ databases">
        <authorList>
            <person name="Magalhaes I.L.F."/>
            <person name="Oliveira U."/>
            <person name="Santos F.R."/>
            <person name="Vidigal T.H.D.A."/>
            <person name="Brescovit A.D."/>
            <person name="Santos A.J."/>
        </authorList>
    </citation>
    <scope>NUCLEOTIDE SEQUENCE</scope>
    <source>
        <tissue evidence="1">Shoot tissue taken approximately 20 cm above the soil surface</tissue>
    </source>
</reference>
<proteinExistence type="predicted"/>
<evidence type="ECO:0000313" key="1">
    <source>
        <dbReference type="EMBL" id="JAD53853.1"/>
    </source>
</evidence>
<name>A0A0A9AVE8_ARUDO</name>
<protein>
    <submittedName>
        <fullName evidence="1">Uncharacterized protein</fullName>
    </submittedName>
</protein>
<reference evidence="1" key="2">
    <citation type="journal article" date="2015" name="Data Brief">
        <title>Shoot transcriptome of the giant reed, Arundo donax.</title>
        <authorList>
            <person name="Barrero R.A."/>
            <person name="Guerrero F.D."/>
            <person name="Moolhuijzen P."/>
            <person name="Goolsby J.A."/>
            <person name="Tidwell J."/>
            <person name="Bellgard S.E."/>
            <person name="Bellgard M.I."/>
        </authorList>
    </citation>
    <scope>NUCLEOTIDE SEQUENCE</scope>
    <source>
        <tissue evidence="1">Shoot tissue taken approximately 20 cm above the soil surface</tissue>
    </source>
</reference>
<accession>A0A0A9AVE8</accession>
<organism evidence="1">
    <name type="scientific">Arundo donax</name>
    <name type="common">Giant reed</name>
    <name type="synonym">Donax arundinaceus</name>
    <dbReference type="NCBI Taxonomy" id="35708"/>
    <lineage>
        <taxon>Eukaryota</taxon>
        <taxon>Viridiplantae</taxon>
        <taxon>Streptophyta</taxon>
        <taxon>Embryophyta</taxon>
        <taxon>Tracheophyta</taxon>
        <taxon>Spermatophyta</taxon>
        <taxon>Magnoliopsida</taxon>
        <taxon>Liliopsida</taxon>
        <taxon>Poales</taxon>
        <taxon>Poaceae</taxon>
        <taxon>PACMAD clade</taxon>
        <taxon>Arundinoideae</taxon>
        <taxon>Arundineae</taxon>
        <taxon>Arundo</taxon>
    </lineage>
</organism>
<sequence>MDQASNTIWNILYN</sequence>
<dbReference type="EMBL" id="GBRH01244042">
    <property type="protein sequence ID" value="JAD53853.1"/>
    <property type="molecule type" value="Transcribed_RNA"/>
</dbReference>